<evidence type="ECO:0000313" key="8">
    <source>
        <dbReference type="Proteomes" id="UP001597251"/>
    </source>
</evidence>
<evidence type="ECO:0000256" key="2">
    <source>
        <dbReference type="ARBA" id="ARBA00023002"/>
    </source>
</evidence>
<dbReference type="InterPro" id="IPR006139">
    <property type="entry name" value="D-isomer_2_OHA_DH_cat_dom"/>
</dbReference>
<accession>A0ABW4BTS7</accession>
<name>A0ABW4BTS7_9LACO</name>
<gene>
    <name evidence="7" type="ORF">ACFQ42_06185</name>
</gene>
<evidence type="ECO:0000313" key="7">
    <source>
        <dbReference type="EMBL" id="MFD1418321.1"/>
    </source>
</evidence>
<keyword evidence="2 4" id="KW-0560">Oxidoreductase</keyword>
<proteinExistence type="inferred from homology"/>
<dbReference type="SUPFAM" id="SSF51735">
    <property type="entry name" value="NAD(P)-binding Rossmann-fold domains"/>
    <property type="match status" value="1"/>
</dbReference>
<dbReference type="Pfam" id="PF00389">
    <property type="entry name" value="2-Hacid_dh"/>
    <property type="match status" value="1"/>
</dbReference>
<evidence type="ECO:0000259" key="6">
    <source>
        <dbReference type="Pfam" id="PF02826"/>
    </source>
</evidence>
<dbReference type="InterPro" id="IPR036291">
    <property type="entry name" value="NAD(P)-bd_dom_sf"/>
</dbReference>
<dbReference type="Proteomes" id="UP001597251">
    <property type="component" value="Unassembled WGS sequence"/>
</dbReference>
<protein>
    <submittedName>
        <fullName evidence="7">D-2-hydroxyacid dehydrogenase</fullName>
    </submittedName>
</protein>
<dbReference type="EMBL" id="JBHTOI010000039">
    <property type="protein sequence ID" value="MFD1418321.1"/>
    <property type="molecule type" value="Genomic_DNA"/>
</dbReference>
<comment type="caution">
    <text evidence="7">The sequence shown here is derived from an EMBL/GenBank/DDBJ whole genome shotgun (WGS) entry which is preliminary data.</text>
</comment>
<dbReference type="CDD" id="cd05300">
    <property type="entry name" value="2-Hacid_dh_1"/>
    <property type="match status" value="1"/>
</dbReference>
<dbReference type="PANTHER" id="PTHR43333">
    <property type="entry name" value="2-HACID_DH_C DOMAIN-CONTAINING PROTEIN"/>
    <property type="match status" value="1"/>
</dbReference>
<feature type="domain" description="D-isomer specific 2-hydroxyacid dehydrogenase catalytic" evidence="5">
    <location>
        <begin position="9"/>
        <end position="303"/>
    </location>
</feature>
<feature type="domain" description="D-isomer specific 2-hydroxyacid dehydrogenase NAD-binding" evidence="6">
    <location>
        <begin position="102"/>
        <end position="276"/>
    </location>
</feature>
<keyword evidence="8" id="KW-1185">Reference proteome</keyword>
<evidence type="ECO:0000256" key="1">
    <source>
        <dbReference type="ARBA" id="ARBA00005854"/>
    </source>
</evidence>
<dbReference type="InterPro" id="IPR006140">
    <property type="entry name" value="D-isomer_DH_NAD-bd"/>
</dbReference>
<comment type="similarity">
    <text evidence="1 4">Belongs to the D-isomer specific 2-hydroxyacid dehydrogenase family.</text>
</comment>
<evidence type="ECO:0000256" key="3">
    <source>
        <dbReference type="ARBA" id="ARBA00023027"/>
    </source>
</evidence>
<reference evidence="8" key="1">
    <citation type="journal article" date="2019" name="Int. J. Syst. Evol. Microbiol.">
        <title>The Global Catalogue of Microorganisms (GCM) 10K type strain sequencing project: providing services to taxonomists for standard genome sequencing and annotation.</title>
        <authorList>
            <consortium name="The Broad Institute Genomics Platform"/>
            <consortium name="The Broad Institute Genome Sequencing Center for Infectious Disease"/>
            <person name="Wu L."/>
            <person name="Ma J."/>
        </authorList>
    </citation>
    <scope>NUCLEOTIDE SEQUENCE [LARGE SCALE GENOMIC DNA]</scope>
    <source>
        <strain evidence="8">CCM 8936</strain>
    </source>
</reference>
<dbReference type="PANTHER" id="PTHR43333:SF1">
    <property type="entry name" value="D-ISOMER SPECIFIC 2-HYDROXYACID DEHYDROGENASE NAD-BINDING DOMAIN-CONTAINING PROTEIN"/>
    <property type="match status" value="1"/>
</dbReference>
<dbReference type="RefSeq" id="WP_125677427.1">
    <property type="nucleotide sequence ID" value="NZ_JBHTOI010000039.1"/>
</dbReference>
<sequence>MKVLSLVDLTDKQKQELEEIKGVDLNVVSAKSATSEDLKGVEVLFDWSKRLQEDILNSETLNWIQTIRAGVDALPLRALDEKGIMLSTGSGANSINIAEQALAYMLMFERSMNLSTWDQTKKVWHREKKYDEVYNKTVMLVGVGHIGSQLAQYAKALGMRTIGVRHSDQPLPNIDKMVSMNDIDKHLKEADFVVNSLPDTTDTEKMFNKDFFKKMAKTSYFISIGRGKSTNTNDLVEALQTKEIAGAGLDVVDPEPLKEDSPLWDMKNVILTPHNAGRSVHYEERAFKIFKKNLKSYIENGEVVENLVSYSKGY</sequence>
<dbReference type="Pfam" id="PF02826">
    <property type="entry name" value="2-Hacid_dh_C"/>
    <property type="match status" value="1"/>
</dbReference>
<organism evidence="7 8">
    <name type="scientific">Companilactobacillus keshanensis</name>
    <dbReference type="NCBI Taxonomy" id="2486003"/>
    <lineage>
        <taxon>Bacteria</taxon>
        <taxon>Bacillati</taxon>
        <taxon>Bacillota</taxon>
        <taxon>Bacilli</taxon>
        <taxon>Lactobacillales</taxon>
        <taxon>Lactobacillaceae</taxon>
        <taxon>Companilactobacillus</taxon>
    </lineage>
</organism>
<evidence type="ECO:0000259" key="5">
    <source>
        <dbReference type="Pfam" id="PF00389"/>
    </source>
</evidence>
<evidence type="ECO:0000256" key="4">
    <source>
        <dbReference type="RuleBase" id="RU003719"/>
    </source>
</evidence>
<dbReference type="SUPFAM" id="SSF52283">
    <property type="entry name" value="Formate/glycerate dehydrogenase catalytic domain-like"/>
    <property type="match status" value="1"/>
</dbReference>
<keyword evidence="3" id="KW-0520">NAD</keyword>
<dbReference type="Gene3D" id="3.40.50.720">
    <property type="entry name" value="NAD(P)-binding Rossmann-like Domain"/>
    <property type="match status" value="2"/>
</dbReference>